<keyword evidence="2" id="KW-1185">Reference proteome</keyword>
<feature type="non-terminal residue" evidence="1">
    <location>
        <position position="1"/>
    </location>
</feature>
<name>A0A1X0NLU3_9TRYP</name>
<comment type="caution">
    <text evidence="1">The sequence shown here is derived from an EMBL/GenBank/DDBJ whole genome shotgun (WGS) entry which is preliminary data.</text>
</comment>
<protein>
    <submittedName>
        <fullName evidence="1">Uncharacterized protein</fullName>
    </submittedName>
</protein>
<organism evidence="1 2">
    <name type="scientific">Trypanosoma theileri</name>
    <dbReference type="NCBI Taxonomy" id="67003"/>
    <lineage>
        <taxon>Eukaryota</taxon>
        <taxon>Discoba</taxon>
        <taxon>Euglenozoa</taxon>
        <taxon>Kinetoplastea</taxon>
        <taxon>Metakinetoplastina</taxon>
        <taxon>Trypanosomatida</taxon>
        <taxon>Trypanosomatidae</taxon>
        <taxon>Trypanosoma</taxon>
    </lineage>
</organism>
<dbReference type="GeneID" id="39988697"/>
<dbReference type="Proteomes" id="UP000192257">
    <property type="component" value="Unassembled WGS sequence"/>
</dbReference>
<accession>A0A1X0NLU3</accession>
<evidence type="ECO:0000313" key="2">
    <source>
        <dbReference type="Proteomes" id="UP000192257"/>
    </source>
</evidence>
<evidence type="ECO:0000313" key="1">
    <source>
        <dbReference type="EMBL" id="ORC85704.1"/>
    </source>
</evidence>
<sequence>RVRPYLAECTISRPICEVKRPQASLVRRSVMVLEPGVPHPPQLFFLPTSWGRCRGPLMPTTARLWQWGLSNRGAQLTRFHLPGKSQTYFTHCCGGAGGEVPTN</sequence>
<dbReference type="EMBL" id="NBCO01000033">
    <property type="protein sequence ID" value="ORC85704.1"/>
    <property type="molecule type" value="Genomic_DNA"/>
</dbReference>
<dbReference type="VEuPathDB" id="TriTrypDB:TM35_000331610"/>
<proteinExistence type="predicted"/>
<dbReference type="AlphaFoldDB" id="A0A1X0NLU3"/>
<reference evidence="1 2" key="1">
    <citation type="submission" date="2017-03" db="EMBL/GenBank/DDBJ databases">
        <title>An alternative strategy for trypanosome survival in the mammalian bloodstream revealed through genome and transcriptome analysis of the ubiquitous bovine parasite Trypanosoma (Megatrypanum) theileri.</title>
        <authorList>
            <person name="Kelly S."/>
            <person name="Ivens A."/>
            <person name="Mott A."/>
            <person name="O'Neill E."/>
            <person name="Emms D."/>
            <person name="Macleod O."/>
            <person name="Voorheis P."/>
            <person name="Matthews J."/>
            <person name="Matthews K."/>
            <person name="Carrington M."/>
        </authorList>
    </citation>
    <scope>NUCLEOTIDE SEQUENCE [LARGE SCALE GENOMIC DNA]</scope>
    <source>
        <strain evidence="1">Edinburgh</strain>
    </source>
</reference>
<dbReference type="RefSeq" id="XP_028879770.1">
    <property type="nucleotide sequence ID" value="XM_029028917.1"/>
</dbReference>
<gene>
    <name evidence="1" type="ORF">TM35_000331610</name>
</gene>